<organism evidence="2 3">
    <name type="scientific">Cetraspora pellucida</name>
    <dbReference type="NCBI Taxonomy" id="1433469"/>
    <lineage>
        <taxon>Eukaryota</taxon>
        <taxon>Fungi</taxon>
        <taxon>Fungi incertae sedis</taxon>
        <taxon>Mucoromycota</taxon>
        <taxon>Glomeromycotina</taxon>
        <taxon>Glomeromycetes</taxon>
        <taxon>Diversisporales</taxon>
        <taxon>Gigasporaceae</taxon>
        <taxon>Cetraspora</taxon>
    </lineage>
</organism>
<keyword evidence="1" id="KW-0472">Membrane</keyword>
<comment type="caution">
    <text evidence="2">The sequence shown here is derived from an EMBL/GenBank/DDBJ whole genome shotgun (WGS) entry which is preliminary data.</text>
</comment>
<feature type="transmembrane region" description="Helical" evidence="1">
    <location>
        <begin position="55"/>
        <end position="78"/>
    </location>
</feature>
<reference evidence="2" key="1">
    <citation type="submission" date="2021-06" db="EMBL/GenBank/DDBJ databases">
        <authorList>
            <person name="Kallberg Y."/>
            <person name="Tangrot J."/>
            <person name="Rosling A."/>
        </authorList>
    </citation>
    <scope>NUCLEOTIDE SEQUENCE</scope>
    <source>
        <strain evidence="2">FL966</strain>
    </source>
</reference>
<dbReference type="EMBL" id="CAJVQA010002450">
    <property type="protein sequence ID" value="CAG8547661.1"/>
    <property type="molecule type" value="Genomic_DNA"/>
</dbReference>
<keyword evidence="1" id="KW-0812">Transmembrane</keyword>
<accession>A0A9N9AZZ4</accession>
<proteinExistence type="predicted"/>
<name>A0A9N9AZZ4_9GLOM</name>
<sequence>MTKTLEMEVFQKYNYFTTSIEAILQKLKDFNKSSRKDTMQFILTKDLVNAWEKSYFGVIFAFAIWLEFNTFLLSLLNFTKFQLLNHRNSWNQLLRNHSVTPAKTMTTQILTGSQSDIYNKCRSSTYDNNSTLSVRLRQIRGINILIETFENLISSKEYCVETSVSADSTLQDVDYGDSTF</sequence>
<gene>
    <name evidence="2" type="ORF">CPELLU_LOCUS4596</name>
</gene>
<evidence type="ECO:0000313" key="2">
    <source>
        <dbReference type="EMBL" id="CAG8547661.1"/>
    </source>
</evidence>
<dbReference type="AlphaFoldDB" id="A0A9N9AZZ4"/>
<keyword evidence="3" id="KW-1185">Reference proteome</keyword>
<protein>
    <submittedName>
        <fullName evidence="2">13934_t:CDS:1</fullName>
    </submittedName>
</protein>
<dbReference type="Proteomes" id="UP000789759">
    <property type="component" value="Unassembled WGS sequence"/>
</dbReference>
<evidence type="ECO:0000256" key="1">
    <source>
        <dbReference type="SAM" id="Phobius"/>
    </source>
</evidence>
<evidence type="ECO:0000313" key="3">
    <source>
        <dbReference type="Proteomes" id="UP000789759"/>
    </source>
</evidence>
<keyword evidence="1" id="KW-1133">Transmembrane helix</keyword>